<dbReference type="EMBL" id="CP017248">
    <property type="protein sequence ID" value="AOR36767.1"/>
    <property type="molecule type" value="Genomic_DNA"/>
</dbReference>
<dbReference type="Proteomes" id="UP000094960">
    <property type="component" value="Chromosome"/>
</dbReference>
<evidence type="ECO:0000313" key="3">
    <source>
        <dbReference type="Proteomes" id="UP000094960"/>
    </source>
</evidence>
<dbReference type="KEGG" id="spun:BFF78_42095"/>
<accession>A0A1D7YMD8</accession>
<sequence length="145" mass="15562">MAVQPLPQVRKVVSFVGVQSLELGMVTVGFVSYVEMGDRRLQPEAVVGVGGGYSDAKGVGQDVHLGTRLPRSTGDGPASSPFFGADVSGVEYRPGQVDQALAGEHLKHLPVQPSQTPARDQIRNRRCTVDFDARNRAAEPARHSR</sequence>
<protein>
    <submittedName>
        <fullName evidence="2">Uncharacterized protein</fullName>
    </submittedName>
</protein>
<feature type="transmembrane region" description="Helical" evidence="1">
    <location>
        <begin position="12"/>
        <end position="34"/>
    </location>
</feature>
<evidence type="ECO:0000313" key="2">
    <source>
        <dbReference type="EMBL" id="AOR36767.1"/>
    </source>
</evidence>
<keyword evidence="1" id="KW-0472">Membrane</keyword>
<gene>
    <name evidence="2" type="ORF">BFF78_42095</name>
</gene>
<keyword evidence="1" id="KW-0812">Transmembrane</keyword>
<dbReference type="AlphaFoldDB" id="A0A1D7YMD8"/>
<proteinExistence type="predicted"/>
<name>A0A1D7YMD8_9ACTN</name>
<keyword evidence="3" id="KW-1185">Reference proteome</keyword>
<reference evidence="3" key="1">
    <citation type="submission" date="2016-09" db="EMBL/GenBank/DDBJ databases">
        <title>Streptomyces puniciscabiei strain:TW1S1 Genome sequencing and assembly.</title>
        <authorList>
            <person name="Kim M.-K."/>
            <person name="Kim S.B."/>
        </authorList>
    </citation>
    <scope>NUCLEOTIDE SEQUENCE [LARGE SCALE GENOMIC DNA]</scope>
    <source>
        <strain evidence="3">TW1S1</strain>
    </source>
</reference>
<organism evidence="2 3">
    <name type="scientific">Streptomyces fodineus</name>
    <dbReference type="NCBI Taxonomy" id="1904616"/>
    <lineage>
        <taxon>Bacteria</taxon>
        <taxon>Bacillati</taxon>
        <taxon>Actinomycetota</taxon>
        <taxon>Actinomycetes</taxon>
        <taxon>Kitasatosporales</taxon>
        <taxon>Streptomycetaceae</taxon>
        <taxon>Streptomyces</taxon>
    </lineage>
</organism>
<evidence type="ECO:0000256" key="1">
    <source>
        <dbReference type="SAM" id="Phobius"/>
    </source>
</evidence>
<keyword evidence="1" id="KW-1133">Transmembrane helix</keyword>